<organism evidence="2 3">
    <name type="scientific">Roseibium aggregatum</name>
    <dbReference type="NCBI Taxonomy" id="187304"/>
    <lineage>
        <taxon>Bacteria</taxon>
        <taxon>Pseudomonadati</taxon>
        <taxon>Pseudomonadota</taxon>
        <taxon>Alphaproteobacteria</taxon>
        <taxon>Hyphomicrobiales</taxon>
        <taxon>Stappiaceae</taxon>
        <taxon>Roseibium</taxon>
    </lineage>
</organism>
<dbReference type="AlphaFoldDB" id="A0A0M6XXK6"/>
<sequence>MRDQLLFFCACEMVMDRLPPRLNGAIFEVGGTRRRTTICRVFMDENVQKSCWSVTLWTVAAVGLALTMVLLFNDVESAQQAVAAAK</sequence>
<feature type="transmembrane region" description="Helical" evidence="1">
    <location>
        <begin position="52"/>
        <end position="72"/>
    </location>
</feature>
<name>A0A0M6XXK6_9HYPH</name>
<evidence type="ECO:0000256" key="1">
    <source>
        <dbReference type="SAM" id="Phobius"/>
    </source>
</evidence>
<keyword evidence="1" id="KW-0812">Transmembrane</keyword>
<protein>
    <submittedName>
        <fullName evidence="2">Uncharacterized protein</fullName>
    </submittedName>
</protein>
<gene>
    <name evidence="2" type="ORF">LAL4801_01015</name>
</gene>
<evidence type="ECO:0000313" key="3">
    <source>
        <dbReference type="Proteomes" id="UP000048926"/>
    </source>
</evidence>
<reference evidence="3" key="1">
    <citation type="submission" date="2015-07" db="EMBL/GenBank/DDBJ databases">
        <authorList>
            <person name="Rodrigo-Torres Lidia"/>
            <person name="Arahal R.David."/>
        </authorList>
    </citation>
    <scope>NUCLEOTIDE SEQUENCE [LARGE SCALE GENOMIC DNA]</scope>
    <source>
        <strain evidence="3">CECT 4801</strain>
    </source>
</reference>
<proteinExistence type="predicted"/>
<keyword evidence="3" id="KW-1185">Reference proteome</keyword>
<keyword evidence="1" id="KW-0472">Membrane</keyword>
<dbReference type="Proteomes" id="UP000048926">
    <property type="component" value="Unassembled WGS sequence"/>
</dbReference>
<accession>A0A0M6XXK6</accession>
<dbReference type="EMBL" id="CXST01000001">
    <property type="protein sequence ID" value="CTQ42584.1"/>
    <property type="molecule type" value="Genomic_DNA"/>
</dbReference>
<evidence type="ECO:0000313" key="2">
    <source>
        <dbReference type="EMBL" id="CTQ42584.1"/>
    </source>
</evidence>
<dbReference type="OrthoDB" id="8457125at2"/>
<keyword evidence="1" id="KW-1133">Transmembrane helix</keyword>
<dbReference type="KEGG" id="lagg:B0E33_25065"/>